<protein>
    <submittedName>
        <fullName evidence="1">Uncharacterized protein</fullName>
    </submittedName>
</protein>
<name>A0A0E9SPB0_ANGAN</name>
<reference evidence="1" key="1">
    <citation type="submission" date="2014-11" db="EMBL/GenBank/DDBJ databases">
        <authorList>
            <person name="Amaro Gonzalez C."/>
        </authorList>
    </citation>
    <scope>NUCLEOTIDE SEQUENCE</scope>
</reference>
<sequence length="59" mass="6942">MGWCTKALLLNSWAWPPYMIRDFFRWQGSASSTCVNYTQDYYIIVGKTKNCGNRKREKG</sequence>
<evidence type="ECO:0000313" key="1">
    <source>
        <dbReference type="EMBL" id="JAH42500.1"/>
    </source>
</evidence>
<proteinExistence type="predicted"/>
<reference evidence="1" key="2">
    <citation type="journal article" date="2015" name="Fish Shellfish Immunol.">
        <title>Early steps in the European eel (Anguilla anguilla)-Vibrio vulnificus interaction in the gills: Role of the RtxA13 toxin.</title>
        <authorList>
            <person name="Callol A."/>
            <person name="Pajuelo D."/>
            <person name="Ebbesson L."/>
            <person name="Teles M."/>
            <person name="MacKenzie S."/>
            <person name="Amaro C."/>
        </authorList>
    </citation>
    <scope>NUCLEOTIDE SEQUENCE</scope>
</reference>
<dbReference type="AlphaFoldDB" id="A0A0E9SPB0"/>
<organism evidence="1">
    <name type="scientific">Anguilla anguilla</name>
    <name type="common">European freshwater eel</name>
    <name type="synonym">Muraena anguilla</name>
    <dbReference type="NCBI Taxonomy" id="7936"/>
    <lineage>
        <taxon>Eukaryota</taxon>
        <taxon>Metazoa</taxon>
        <taxon>Chordata</taxon>
        <taxon>Craniata</taxon>
        <taxon>Vertebrata</taxon>
        <taxon>Euteleostomi</taxon>
        <taxon>Actinopterygii</taxon>
        <taxon>Neopterygii</taxon>
        <taxon>Teleostei</taxon>
        <taxon>Anguilliformes</taxon>
        <taxon>Anguillidae</taxon>
        <taxon>Anguilla</taxon>
    </lineage>
</organism>
<dbReference type="EMBL" id="GBXM01066077">
    <property type="protein sequence ID" value="JAH42500.1"/>
    <property type="molecule type" value="Transcribed_RNA"/>
</dbReference>
<accession>A0A0E9SPB0</accession>